<organism evidence="1 2">
    <name type="scientific">Natrialba chahannaoensis JCM 10990</name>
    <dbReference type="NCBI Taxonomy" id="1227492"/>
    <lineage>
        <taxon>Archaea</taxon>
        <taxon>Methanobacteriati</taxon>
        <taxon>Methanobacteriota</taxon>
        <taxon>Stenosarchaea group</taxon>
        <taxon>Halobacteria</taxon>
        <taxon>Halobacteriales</taxon>
        <taxon>Natrialbaceae</taxon>
        <taxon>Natrialba</taxon>
    </lineage>
</organism>
<evidence type="ECO:0008006" key="3">
    <source>
        <dbReference type="Google" id="ProtNLM"/>
    </source>
</evidence>
<protein>
    <recommendedName>
        <fullName evidence="3">ISXO2-like transposase domain-containing protein</fullName>
    </recommendedName>
</protein>
<evidence type="ECO:0000313" key="2">
    <source>
        <dbReference type="Proteomes" id="UP000011693"/>
    </source>
</evidence>
<evidence type="ECO:0000313" key="1">
    <source>
        <dbReference type="EMBL" id="ELY98216.1"/>
    </source>
</evidence>
<keyword evidence="2" id="KW-1185">Reference proteome</keyword>
<name>M0AIM2_9EURY</name>
<dbReference type="STRING" id="1227492.C482_11877"/>
<dbReference type="Proteomes" id="UP000011693">
    <property type="component" value="Unassembled WGS sequence"/>
</dbReference>
<reference evidence="1 2" key="1">
    <citation type="journal article" date="2014" name="PLoS Genet.">
        <title>Phylogenetically driven sequencing of extremely halophilic archaea reveals strategies for static and dynamic osmo-response.</title>
        <authorList>
            <person name="Becker E.A."/>
            <person name="Seitzer P.M."/>
            <person name="Tritt A."/>
            <person name="Larsen D."/>
            <person name="Krusor M."/>
            <person name="Yao A.I."/>
            <person name="Wu D."/>
            <person name="Madern D."/>
            <person name="Eisen J.A."/>
            <person name="Darling A.E."/>
            <person name="Facciotti M.T."/>
        </authorList>
    </citation>
    <scope>NUCLEOTIDE SEQUENCE [LARGE SCALE GENOMIC DNA]</scope>
    <source>
        <strain evidence="1 2">JCM 10990</strain>
    </source>
</reference>
<accession>M0AIM2</accession>
<proteinExistence type="predicted"/>
<gene>
    <name evidence="1" type="ORF">C482_11877</name>
</gene>
<comment type="caution">
    <text evidence="1">The sequence shown here is derived from an EMBL/GenBank/DDBJ whole genome shotgun (WGS) entry which is preliminary data.</text>
</comment>
<sequence>MHLDRCRLTGLEFHCLDWRTFLGTIVKREPRVIDRQRCSPRFSTVRANDSTECFVWEELSTRVTSTIRLLFAVNREKELLSLYTDGWRAYNPLNENSALEVTFLHPVHRV</sequence>
<dbReference type="AlphaFoldDB" id="M0AIM2"/>
<dbReference type="EMBL" id="AOIN01000064">
    <property type="protein sequence ID" value="ELY98216.1"/>
    <property type="molecule type" value="Genomic_DNA"/>
</dbReference>